<dbReference type="Proteomes" id="UP000272474">
    <property type="component" value="Unassembled WGS sequence"/>
</dbReference>
<dbReference type="SMART" id="SM00347">
    <property type="entry name" value="HTH_MARR"/>
    <property type="match status" value="1"/>
</dbReference>
<comment type="caution">
    <text evidence="3">The sequence shown here is derived from an EMBL/GenBank/DDBJ whole genome shotgun (WGS) entry which is preliminary data.</text>
</comment>
<dbReference type="PROSITE" id="PS50995">
    <property type="entry name" value="HTH_MARR_2"/>
    <property type="match status" value="1"/>
</dbReference>
<keyword evidence="4" id="KW-1185">Reference proteome</keyword>
<dbReference type="GO" id="GO:0003700">
    <property type="term" value="F:DNA-binding transcription factor activity"/>
    <property type="evidence" value="ECO:0007669"/>
    <property type="project" value="InterPro"/>
</dbReference>
<dbReference type="RefSeq" id="WP_120674433.1">
    <property type="nucleotide sequence ID" value="NZ_RBAL01000001.1"/>
</dbReference>
<accession>A0A3A9ZET6</accession>
<protein>
    <submittedName>
        <fullName evidence="3">MarR family transcriptional regulator</fullName>
    </submittedName>
</protein>
<proteinExistence type="predicted"/>
<evidence type="ECO:0000313" key="3">
    <source>
        <dbReference type="EMBL" id="RKN46848.1"/>
    </source>
</evidence>
<dbReference type="Pfam" id="PF12802">
    <property type="entry name" value="MarR_2"/>
    <property type="match status" value="1"/>
</dbReference>
<evidence type="ECO:0000256" key="1">
    <source>
        <dbReference type="SAM" id="MobiDB-lite"/>
    </source>
</evidence>
<dbReference type="EMBL" id="RBAL01000001">
    <property type="protein sequence ID" value="RKN46848.1"/>
    <property type="molecule type" value="Genomic_DNA"/>
</dbReference>
<feature type="domain" description="HTH marR-type" evidence="2">
    <location>
        <begin position="67"/>
        <end position="202"/>
    </location>
</feature>
<dbReference type="Gene3D" id="1.10.10.10">
    <property type="entry name" value="Winged helix-like DNA-binding domain superfamily/Winged helix DNA-binding domain"/>
    <property type="match status" value="1"/>
</dbReference>
<evidence type="ECO:0000313" key="4">
    <source>
        <dbReference type="Proteomes" id="UP000272474"/>
    </source>
</evidence>
<dbReference type="InterPro" id="IPR039422">
    <property type="entry name" value="MarR/SlyA-like"/>
</dbReference>
<organism evidence="3 4">
    <name type="scientific">Streptomyces hoynatensis</name>
    <dbReference type="NCBI Taxonomy" id="1141874"/>
    <lineage>
        <taxon>Bacteria</taxon>
        <taxon>Bacillati</taxon>
        <taxon>Actinomycetota</taxon>
        <taxon>Actinomycetes</taxon>
        <taxon>Kitasatosporales</taxon>
        <taxon>Streptomycetaceae</taxon>
        <taxon>Streptomyces</taxon>
    </lineage>
</organism>
<dbReference type="OrthoDB" id="3237509at2"/>
<dbReference type="PANTHER" id="PTHR33164:SF104">
    <property type="entry name" value="TRANSCRIPTIONAL REGULATORY PROTEIN"/>
    <property type="match status" value="1"/>
</dbReference>
<sequence length="209" mass="21826">MSTAHTPDPIPASASPGAASQPGEATAAAVPDAPGAPGGPDVADAADAVDAVVAAWQRERPDLDLAAIAVVGRLGRVNLLLGPAQERVFTEFGLQRGEFDVLAALRRSGAPYVLSPSRLSDLLMLSRAGMTNRLDRLESAGLIERSLDLADRRSFRVRLTEQGYATVDAAMTRHTANVTALLAGLTPGELATLDALARKLLHHLATPAR</sequence>
<dbReference type="InterPro" id="IPR000835">
    <property type="entry name" value="HTH_MarR-typ"/>
</dbReference>
<evidence type="ECO:0000259" key="2">
    <source>
        <dbReference type="PROSITE" id="PS50995"/>
    </source>
</evidence>
<name>A0A3A9ZET6_9ACTN</name>
<reference evidence="3 4" key="1">
    <citation type="journal article" date="2014" name="Int. J. Syst. Evol. Microbiol.">
        <title>Streptomyces hoynatensis sp. nov., isolated from deep marine sediment.</title>
        <authorList>
            <person name="Veyisoglu A."/>
            <person name="Sahin N."/>
        </authorList>
    </citation>
    <scope>NUCLEOTIDE SEQUENCE [LARGE SCALE GENOMIC DNA]</scope>
    <source>
        <strain evidence="3 4">KCTC 29097</strain>
    </source>
</reference>
<dbReference type="InterPro" id="IPR036388">
    <property type="entry name" value="WH-like_DNA-bd_sf"/>
</dbReference>
<dbReference type="SUPFAM" id="SSF46785">
    <property type="entry name" value="Winged helix' DNA-binding domain"/>
    <property type="match status" value="1"/>
</dbReference>
<dbReference type="GO" id="GO:0006950">
    <property type="term" value="P:response to stress"/>
    <property type="evidence" value="ECO:0007669"/>
    <property type="project" value="TreeGrafter"/>
</dbReference>
<dbReference type="InterPro" id="IPR036390">
    <property type="entry name" value="WH_DNA-bd_sf"/>
</dbReference>
<feature type="compositionally biased region" description="Low complexity" evidence="1">
    <location>
        <begin position="11"/>
        <end position="43"/>
    </location>
</feature>
<gene>
    <name evidence="3" type="ORF">D7294_01115</name>
</gene>
<dbReference type="AlphaFoldDB" id="A0A3A9ZET6"/>
<feature type="region of interest" description="Disordered" evidence="1">
    <location>
        <begin position="1"/>
        <end position="43"/>
    </location>
</feature>
<dbReference type="PANTHER" id="PTHR33164">
    <property type="entry name" value="TRANSCRIPTIONAL REGULATOR, MARR FAMILY"/>
    <property type="match status" value="1"/>
</dbReference>
<dbReference type="PRINTS" id="PR00598">
    <property type="entry name" value="HTHMARR"/>
</dbReference>